<gene>
    <name evidence="2" type="ORF">GX50_06366</name>
</gene>
<dbReference type="AlphaFoldDB" id="A0A2B7ZBA7"/>
<dbReference type="Proteomes" id="UP000226031">
    <property type="component" value="Unassembled WGS sequence"/>
</dbReference>
<reference evidence="2 3" key="1">
    <citation type="submission" date="2017-10" db="EMBL/GenBank/DDBJ databases">
        <title>Comparative genomics in systemic dimorphic fungi from Ajellomycetaceae.</title>
        <authorList>
            <person name="Munoz J.F."/>
            <person name="Mcewen J.G."/>
            <person name="Clay O.K."/>
            <person name="Cuomo C.A."/>
        </authorList>
    </citation>
    <scope>NUCLEOTIDE SEQUENCE [LARGE SCALE GENOMIC DNA]</scope>
    <source>
        <strain evidence="2 3">UAMH4076</strain>
    </source>
</reference>
<feature type="compositionally biased region" description="Low complexity" evidence="1">
    <location>
        <begin position="28"/>
        <end position="38"/>
    </location>
</feature>
<keyword evidence="3" id="KW-1185">Reference proteome</keyword>
<evidence type="ECO:0000313" key="2">
    <source>
        <dbReference type="EMBL" id="PGH30865.1"/>
    </source>
</evidence>
<protein>
    <submittedName>
        <fullName evidence="2">Uncharacterized protein</fullName>
    </submittedName>
</protein>
<name>A0A2B7ZBA7_9EURO</name>
<evidence type="ECO:0000313" key="3">
    <source>
        <dbReference type="Proteomes" id="UP000226031"/>
    </source>
</evidence>
<organism evidence="2 3">
    <name type="scientific">[Emmonsia] crescens</name>
    <dbReference type="NCBI Taxonomy" id="73230"/>
    <lineage>
        <taxon>Eukaryota</taxon>
        <taxon>Fungi</taxon>
        <taxon>Dikarya</taxon>
        <taxon>Ascomycota</taxon>
        <taxon>Pezizomycotina</taxon>
        <taxon>Eurotiomycetes</taxon>
        <taxon>Eurotiomycetidae</taxon>
        <taxon>Onygenales</taxon>
        <taxon>Ajellomycetaceae</taxon>
        <taxon>Emergomyces</taxon>
    </lineage>
</organism>
<dbReference type="EMBL" id="PDND01000152">
    <property type="protein sequence ID" value="PGH30865.1"/>
    <property type="molecule type" value="Genomic_DNA"/>
</dbReference>
<feature type="compositionally biased region" description="Basic residues" evidence="1">
    <location>
        <begin position="118"/>
        <end position="134"/>
    </location>
</feature>
<accession>A0A2B7ZBA7</accession>
<feature type="compositionally biased region" description="Polar residues" evidence="1">
    <location>
        <begin position="135"/>
        <end position="145"/>
    </location>
</feature>
<comment type="caution">
    <text evidence="2">The sequence shown here is derived from an EMBL/GenBank/DDBJ whole genome shotgun (WGS) entry which is preliminary data.</text>
</comment>
<sequence>MWKKKQDKPITTAQTTTPSLEPSATKMTTTTTTTTATTRRFFHHRSKSPLPAPIDTSVAGTTTTTTKTNNSDTTSSSTTPLAYLHSGHRTNSPPPLVTSPTSFHSPTTTTPAPTPTRAMHKRHSNPYGHIKRKSSGGSSLSDNRRLSGTVNHCGRHANDWLFGGFSVRESVGKLWNGANEGEEEGGEGGRGRSV</sequence>
<feature type="compositionally biased region" description="Low complexity" evidence="1">
    <location>
        <begin position="98"/>
        <end position="111"/>
    </location>
</feature>
<feature type="compositionally biased region" description="Polar residues" evidence="1">
    <location>
        <begin position="9"/>
        <end position="27"/>
    </location>
</feature>
<dbReference type="VEuPathDB" id="FungiDB:EMCG_02790"/>
<feature type="compositionally biased region" description="Low complexity" evidence="1">
    <location>
        <begin position="61"/>
        <end position="79"/>
    </location>
</feature>
<evidence type="ECO:0000256" key="1">
    <source>
        <dbReference type="SAM" id="MobiDB-lite"/>
    </source>
</evidence>
<proteinExistence type="predicted"/>
<feature type="region of interest" description="Disordered" evidence="1">
    <location>
        <begin position="1"/>
        <end position="145"/>
    </location>
</feature>